<accession>A0A5A5T753</accession>
<dbReference type="Proteomes" id="UP000322530">
    <property type="component" value="Unassembled WGS sequence"/>
</dbReference>
<protein>
    <submittedName>
        <fullName evidence="1">Uncharacterized protein</fullName>
    </submittedName>
</protein>
<evidence type="ECO:0000313" key="1">
    <source>
        <dbReference type="EMBL" id="GCF06789.1"/>
    </source>
</evidence>
<sequence length="360" mass="41212">MKNYSEMSTSTREMQSLEPKSFFVGLMDLDTNEARKTLLDLKDQVSQTINHEEELPEVRRFLDQSAREAGPSHGELWRRPQEYIQSATEKTAFPSIVASPSKWNFKLKIQKDTRTPPEVRNQLLTAAVESVQTQKYRSESFRAAFRGWKNMQPETDIYTIQDTEEQKKARATKVIEGLPGLVRGEKTQSAINTNIRLHDVILSQDAEEHRVYKQLDQRITEALQERTSNAISTERNAWAAGSTIDDLETMRKIVWDQCKILQGQIDEMIGGRLDKFAKVSAMQDDAQKELYAIQTVIDEQITKLNLNNSIDTRLQNFVQERTSIKERVIDIFTGGNDRAVNGITSLRQKFVEEAAKKVNG</sequence>
<dbReference type="RefSeq" id="WP_149399727.1">
    <property type="nucleotide sequence ID" value="NZ_BIXY01000003.1"/>
</dbReference>
<evidence type="ECO:0000313" key="2">
    <source>
        <dbReference type="Proteomes" id="UP000322530"/>
    </source>
</evidence>
<organism evidence="1 2">
    <name type="scientific">Dictyobacter arantiisoli</name>
    <dbReference type="NCBI Taxonomy" id="2014874"/>
    <lineage>
        <taxon>Bacteria</taxon>
        <taxon>Bacillati</taxon>
        <taxon>Chloroflexota</taxon>
        <taxon>Ktedonobacteria</taxon>
        <taxon>Ktedonobacterales</taxon>
        <taxon>Dictyobacteraceae</taxon>
        <taxon>Dictyobacter</taxon>
    </lineage>
</organism>
<dbReference type="AlphaFoldDB" id="A0A5A5T753"/>
<name>A0A5A5T753_9CHLR</name>
<comment type="caution">
    <text evidence="1">The sequence shown here is derived from an EMBL/GenBank/DDBJ whole genome shotgun (WGS) entry which is preliminary data.</text>
</comment>
<proteinExistence type="predicted"/>
<dbReference type="EMBL" id="BIXY01000003">
    <property type="protein sequence ID" value="GCF06789.1"/>
    <property type="molecule type" value="Genomic_DNA"/>
</dbReference>
<gene>
    <name evidence="1" type="ORF">KDI_03530</name>
</gene>
<keyword evidence="2" id="KW-1185">Reference proteome</keyword>
<reference evidence="1 2" key="1">
    <citation type="submission" date="2019-01" db="EMBL/GenBank/DDBJ databases">
        <title>Draft genome sequence of Dictyobacter sp. Uno17.</title>
        <authorList>
            <person name="Wang C.M."/>
            <person name="Zheng Y."/>
            <person name="Sakai Y."/>
            <person name="Abe K."/>
            <person name="Yokota A."/>
            <person name="Yabe S."/>
        </authorList>
    </citation>
    <scope>NUCLEOTIDE SEQUENCE [LARGE SCALE GENOMIC DNA]</scope>
    <source>
        <strain evidence="1 2">Uno17</strain>
    </source>
</reference>